<comment type="caution">
    <text evidence="3">The sequence shown here is derived from an EMBL/GenBank/DDBJ whole genome shotgun (WGS) entry which is preliminary data.</text>
</comment>
<gene>
    <name evidence="3" type="ORF">ACFFIZ_12850</name>
</gene>
<evidence type="ECO:0000313" key="4">
    <source>
        <dbReference type="Proteomes" id="UP001589795"/>
    </source>
</evidence>
<reference evidence="3 4" key="1">
    <citation type="submission" date="2024-09" db="EMBL/GenBank/DDBJ databases">
        <authorList>
            <person name="Sun Q."/>
            <person name="Mori K."/>
        </authorList>
    </citation>
    <scope>NUCLEOTIDE SEQUENCE [LARGE SCALE GENOMIC DNA]</scope>
    <source>
        <strain evidence="3 4">CCM 7904</strain>
    </source>
</reference>
<feature type="signal peptide" evidence="2">
    <location>
        <begin position="1"/>
        <end position="22"/>
    </location>
</feature>
<dbReference type="EMBL" id="JBHLWQ010000119">
    <property type="protein sequence ID" value="MFC0201170.1"/>
    <property type="molecule type" value="Genomic_DNA"/>
</dbReference>
<feature type="compositionally biased region" description="Acidic residues" evidence="1">
    <location>
        <begin position="67"/>
        <end position="76"/>
    </location>
</feature>
<feature type="compositionally biased region" description="Low complexity" evidence="1">
    <location>
        <begin position="51"/>
        <end position="66"/>
    </location>
</feature>
<protein>
    <submittedName>
        <fullName evidence="3">Uncharacterized protein</fullName>
    </submittedName>
</protein>
<feature type="compositionally biased region" description="Polar residues" evidence="1">
    <location>
        <begin position="162"/>
        <end position="172"/>
    </location>
</feature>
<accession>A0ABV6CMW3</accession>
<evidence type="ECO:0000256" key="1">
    <source>
        <dbReference type="SAM" id="MobiDB-lite"/>
    </source>
</evidence>
<sequence>MKLRMTMLAGCAICALATAAQADCAEDLARLTGEPATAGDSAGISKDGSLAPLETPDTAEATAATDMEADSNDDADMAASGSSSDMTTPASDPGDMADDAGAEADDGATMASDADTEAGDGAAMASDEDAASGEAIAKDGSLAPLETEGGDASTDVAMSAQDAAQQQEGNPTAAQEAEAGDADAETDMASGSSPDRDALIEEARSALAAGDEDACRAALDQVESL</sequence>
<dbReference type="RefSeq" id="WP_265507003.1">
    <property type="nucleotide sequence ID" value="NZ_JAOTBE010000022.1"/>
</dbReference>
<name>A0ABV6CMW3_9RHOB</name>
<dbReference type="Proteomes" id="UP001589795">
    <property type="component" value="Unassembled WGS sequence"/>
</dbReference>
<feature type="chain" id="PRO_5046555323" evidence="2">
    <location>
        <begin position="23"/>
        <end position="225"/>
    </location>
</feature>
<organism evidence="3 4">
    <name type="scientific">Paracoccus rhizosphaerae</name>
    <dbReference type="NCBI Taxonomy" id="1133347"/>
    <lineage>
        <taxon>Bacteria</taxon>
        <taxon>Pseudomonadati</taxon>
        <taxon>Pseudomonadota</taxon>
        <taxon>Alphaproteobacteria</taxon>
        <taxon>Rhodobacterales</taxon>
        <taxon>Paracoccaceae</taxon>
        <taxon>Paracoccus</taxon>
    </lineage>
</organism>
<feature type="compositionally biased region" description="Acidic residues" evidence="1">
    <location>
        <begin position="95"/>
        <end position="106"/>
    </location>
</feature>
<proteinExistence type="predicted"/>
<evidence type="ECO:0000256" key="2">
    <source>
        <dbReference type="SAM" id="SignalP"/>
    </source>
</evidence>
<keyword evidence="4" id="KW-1185">Reference proteome</keyword>
<keyword evidence="2" id="KW-0732">Signal</keyword>
<feature type="region of interest" description="Disordered" evidence="1">
    <location>
        <begin position="34"/>
        <end position="198"/>
    </location>
</feature>
<evidence type="ECO:0000313" key="3">
    <source>
        <dbReference type="EMBL" id="MFC0201170.1"/>
    </source>
</evidence>
<feature type="compositionally biased region" description="Low complexity" evidence="1">
    <location>
        <begin position="77"/>
        <end position="94"/>
    </location>
</feature>